<dbReference type="PANTHER" id="PTHR10091:SF0">
    <property type="entry name" value="GALACTOSE MUTAROTASE"/>
    <property type="match status" value="1"/>
</dbReference>
<accession>A0A6N8J7Q7</accession>
<evidence type="ECO:0000313" key="5">
    <source>
        <dbReference type="Proteomes" id="UP000468388"/>
    </source>
</evidence>
<dbReference type="GO" id="GO:0004034">
    <property type="term" value="F:aldose 1-epimerase activity"/>
    <property type="evidence" value="ECO:0007669"/>
    <property type="project" value="TreeGrafter"/>
</dbReference>
<protein>
    <submittedName>
        <fullName evidence="4">Aldose 1-epimerase</fullName>
    </submittedName>
</protein>
<dbReference type="SUPFAM" id="SSF74650">
    <property type="entry name" value="Galactose mutarotase-like"/>
    <property type="match status" value="1"/>
</dbReference>
<evidence type="ECO:0000256" key="2">
    <source>
        <dbReference type="ARBA" id="ARBA00011245"/>
    </source>
</evidence>
<evidence type="ECO:0000256" key="1">
    <source>
        <dbReference type="ARBA" id="ARBA00001913"/>
    </source>
</evidence>
<dbReference type="InterPro" id="IPR008183">
    <property type="entry name" value="Aldose_1/G6P_1-epimerase"/>
</dbReference>
<evidence type="ECO:0000313" key="4">
    <source>
        <dbReference type="EMBL" id="MVT40964.1"/>
    </source>
</evidence>
<dbReference type="Pfam" id="PF01263">
    <property type="entry name" value="Aldose_epim"/>
    <property type="match status" value="1"/>
</dbReference>
<dbReference type="Gene3D" id="2.70.98.10">
    <property type="match status" value="1"/>
</dbReference>
<dbReference type="Proteomes" id="UP000468388">
    <property type="component" value="Unassembled WGS sequence"/>
</dbReference>
<reference evidence="4 5" key="1">
    <citation type="submission" date="2019-12" db="EMBL/GenBank/DDBJ databases">
        <title>The draft genomic sequence of strain Chitinophaga oryziterrae JCM 16595.</title>
        <authorList>
            <person name="Zhang X."/>
        </authorList>
    </citation>
    <scope>NUCLEOTIDE SEQUENCE [LARGE SCALE GENOMIC DNA]</scope>
    <source>
        <strain evidence="4 5">JCM 16595</strain>
    </source>
</reference>
<dbReference type="AlphaFoldDB" id="A0A6N8J7Q7"/>
<dbReference type="GO" id="GO:0030246">
    <property type="term" value="F:carbohydrate binding"/>
    <property type="evidence" value="ECO:0007669"/>
    <property type="project" value="InterPro"/>
</dbReference>
<dbReference type="GO" id="GO:0006006">
    <property type="term" value="P:glucose metabolic process"/>
    <property type="evidence" value="ECO:0007669"/>
    <property type="project" value="TreeGrafter"/>
</dbReference>
<name>A0A6N8J7Q7_9BACT</name>
<dbReference type="CDD" id="cd01081">
    <property type="entry name" value="Aldose_epim"/>
    <property type="match status" value="1"/>
</dbReference>
<dbReference type="InterPro" id="IPR011013">
    <property type="entry name" value="Gal_mutarotase_sf_dom"/>
</dbReference>
<gene>
    <name evidence="4" type="ORF">GO495_10265</name>
</gene>
<dbReference type="InterPro" id="IPR014718">
    <property type="entry name" value="GH-type_carb-bd"/>
</dbReference>
<dbReference type="OrthoDB" id="9808779at2"/>
<organism evidence="4 5">
    <name type="scientific">Chitinophaga oryziterrae</name>
    <dbReference type="NCBI Taxonomy" id="1031224"/>
    <lineage>
        <taxon>Bacteria</taxon>
        <taxon>Pseudomonadati</taxon>
        <taxon>Bacteroidota</taxon>
        <taxon>Chitinophagia</taxon>
        <taxon>Chitinophagales</taxon>
        <taxon>Chitinophagaceae</taxon>
        <taxon>Chitinophaga</taxon>
    </lineage>
</organism>
<evidence type="ECO:0000256" key="3">
    <source>
        <dbReference type="ARBA" id="ARBA00022837"/>
    </source>
</evidence>
<proteinExistence type="predicted"/>
<dbReference type="GO" id="GO:0033499">
    <property type="term" value="P:galactose catabolic process via UDP-galactose, Leloir pathway"/>
    <property type="evidence" value="ECO:0007669"/>
    <property type="project" value="TreeGrafter"/>
</dbReference>
<dbReference type="RefSeq" id="WP_157299590.1">
    <property type="nucleotide sequence ID" value="NZ_BAAAZB010000010.1"/>
</dbReference>
<dbReference type="PANTHER" id="PTHR10091">
    <property type="entry name" value="ALDOSE-1-EPIMERASE"/>
    <property type="match status" value="1"/>
</dbReference>
<sequence>MFSIHTFNQAGFEIIALTDEKTGTQVEIIPAHGALLHAFKIPHNSGLLNIIDSYSSLQDYRTNQPEYFKSAKLSPFACRIPIGKYSWKEQEYTISKTVSPGSAIHGLLYDAAFTVTGQHADKNGAVLTLSYEYKGQDAGYPFPYNCEVQYSLQPGSQLSINTIISNLSGKEIPLMDGWHPYFSTGTPVDELELQFASTQIVEFNAQLVPTGKVLPFNKFASLTSLSDQFLDNSFMLDFTQHAPLCLLRDPHKQVDITFYPGTCYPILQIYIPPLRNSIAIENLTGAPNAFNNGMGLITLPAGESREFSTAIIATAW</sequence>
<keyword evidence="5" id="KW-1185">Reference proteome</keyword>
<dbReference type="EMBL" id="WRXO01000002">
    <property type="protein sequence ID" value="MVT40964.1"/>
    <property type="molecule type" value="Genomic_DNA"/>
</dbReference>
<comment type="caution">
    <text evidence="4">The sequence shown here is derived from an EMBL/GenBank/DDBJ whole genome shotgun (WGS) entry which is preliminary data.</text>
</comment>
<keyword evidence="3" id="KW-0106">Calcium</keyword>
<comment type="cofactor">
    <cofactor evidence="1">
        <name>Ca(2+)</name>
        <dbReference type="ChEBI" id="CHEBI:29108"/>
    </cofactor>
</comment>
<comment type="subunit">
    <text evidence="2">Monomer.</text>
</comment>